<protein>
    <submittedName>
        <fullName evidence="3">Uncharacterized protein</fullName>
    </submittedName>
</protein>
<comment type="caution">
    <text evidence="3">The sequence shown here is derived from an EMBL/GenBank/DDBJ whole genome shotgun (WGS) entry which is preliminary data.</text>
</comment>
<gene>
    <name evidence="3" type="ORF">DdX_12265</name>
</gene>
<feature type="compositionally biased region" description="Low complexity" evidence="1">
    <location>
        <begin position="310"/>
        <end position="319"/>
    </location>
</feature>
<evidence type="ECO:0000313" key="3">
    <source>
        <dbReference type="EMBL" id="KAI1707710.1"/>
    </source>
</evidence>
<feature type="chain" id="PRO_5042261655" evidence="2">
    <location>
        <begin position="24"/>
        <end position="340"/>
    </location>
</feature>
<keyword evidence="2" id="KW-0732">Signal</keyword>
<evidence type="ECO:0000256" key="1">
    <source>
        <dbReference type="SAM" id="MobiDB-lite"/>
    </source>
</evidence>
<organism evidence="3 4">
    <name type="scientific">Ditylenchus destructor</name>
    <dbReference type="NCBI Taxonomy" id="166010"/>
    <lineage>
        <taxon>Eukaryota</taxon>
        <taxon>Metazoa</taxon>
        <taxon>Ecdysozoa</taxon>
        <taxon>Nematoda</taxon>
        <taxon>Chromadorea</taxon>
        <taxon>Rhabditida</taxon>
        <taxon>Tylenchina</taxon>
        <taxon>Tylenchomorpha</taxon>
        <taxon>Sphaerularioidea</taxon>
        <taxon>Anguinidae</taxon>
        <taxon>Anguininae</taxon>
        <taxon>Ditylenchus</taxon>
    </lineage>
</organism>
<dbReference type="Proteomes" id="UP001201812">
    <property type="component" value="Unassembled WGS sequence"/>
</dbReference>
<proteinExistence type="predicted"/>
<evidence type="ECO:0000256" key="2">
    <source>
        <dbReference type="SAM" id="SignalP"/>
    </source>
</evidence>
<accession>A0AAD4QXG7</accession>
<evidence type="ECO:0000313" key="4">
    <source>
        <dbReference type="Proteomes" id="UP001201812"/>
    </source>
</evidence>
<feature type="signal peptide" evidence="2">
    <location>
        <begin position="1"/>
        <end position="23"/>
    </location>
</feature>
<name>A0AAD4QXG7_9BILA</name>
<sequence length="340" mass="37988">MRFFTTMSPVLLLMIASIPPIKSDLKTATINSRTKNKFMARVGVTVEPWDLKKAVNMCVKFVCNAPDRKIWYEEMMQDPPSQGEQVILKLAKVAVKMWDAQPHSDSPKIVDEKPKVVFLVKSYGVLQGLRELLKLFIKNNIEITDQPVAKRGRSGKAEALLSKAVVAALPSQRKKKQEEAEKRTLNPNWVAEELLEKVLGRIAAMKHTYDWLTKMDVAWLDMNAQVPSLAKREGETIVPRILSAHEFNRTDVPNLTVFVDNEADWYRADEVTPENMPNHHDRDVAISGLVRKTISFAQEDPGKILEENSVHGSSVHGSSAQSAKDGESLLEVPAALGVSA</sequence>
<keyword evidence="4" id="KW-1185">Reference proteome</keyword>
<dbReference type="EMBL" id="JAKKPZ010000039">
    <property type="protein sequence ID" value="KAI1707710.1"/>
    <property type="molecule type" value="Genomic_DNA"/>
</dbReference>
<feature type="region of interest" description="Disordered" evidence="1">
    <location>
        <begin position="308"/>
        <end position="328"/>
    </location>
</feature>
<reference evidence="3" key="1">
    <citation type="submission" date="2022-01" db="EMBL/GenBank/DDBJ databases">
        <title>Genome Sequence Resource for Two Populations of Ditylenchus destructor, the Migratory Endoparasitic Phytonematode.</title>
        <authorList>
            <person name="Zhang H."/>
            <person name="Lin R."/>
            <person name="Xie B."/>
        </authorList>
    </citation>
    <scope>NUCLEOTIDE SEQUENCE</scope>
    <source>
        <strain evidence="3">BazhouSP</strain>
    </source>
</reference>
<dbReference type="AlphaFoldDB" id="A0AAD4QXG7"/>